<proteinExistence type="predicted"/>
<keyword evidence="1" id="KW-0472">Membrane</keyword>
<evidence type="ECO:0000313" key="2">
    <source>
        <dbReference type="EMBL" id="CAH3188006.1"/>
    </source>
</evidence>
<dbReference type="InterPro" id="IPR026612">
    <property type="entry name" value="STRA6-like"/>
</dbReference>
<evidence type="ECO:0000256" key="1">
    <source>
        <dbReference type="SAM" id="Phobius"/>
    </source>
</evidence>
<feature type="transmembrane region" description="Helical" evidence="1">
    <location>
        <begin position="108"/>
        <end position="130"/>
    </location>
</feature>
<dbReference type="Proteomes" id="UP001159427">
    <property type="component" value="Unassembled WGS sequence"/>
</dbReference>
<gene>
    <name evidence="2" type="ORF">PEVE_00018070</name>
</gene>
<dbReference type="Pfam" id="PF14752">
    <property type="entry name" value="RBP_receptor"/>
    <property type="match status" value="1"/>
</dbReference>
<reference evidence="2 3" key="1">
    <citation type="submission" date="2022-05" db="EMBL/GenBank/DDBJ databases">
        <authorList>
            <consortium name="Genoscope - CEA"/>
            <person name="William W."/>
        </authorList>
    </citation>
    <scope>NUCLEOTIDE SEQUENCE [LARGE SCALE GENOMIC DNA]</scope>
</reference>
<keyword evidence="1" id="KW-0812">Transmembrane</keyword>
<accession>A0ABN8SBC0</accession>
<feature type="transmembrane region" description="Helical" evidence="1">
    <location>
        <begin position="142"/>
        <end position="169"/>
    </location>
</feature>
<protein>
    <submittedName>
        <fullName evidence="2">Uncharacterized protein</fullName>
    </submittedName>
</protein>
<keyword evidence="3" id="KW-1185">Reference proteome</keyword>
<dbReference type="EMBL" id="CALNXI010002468">
    <property type="protein sequence ID" value="CAH3188006.1"/>
    <property type="molecule type" value="Genomic_DNA"/>
</dbReference>
<organism evidence="2 3">
    <name type="scientific">Porites evermanni</name>
    <dbReference type="NCBI Taxonomy" id="104178"/>
    <lineage>
        <taxon>Eukaryota</taxon>
        <taxon>Metazoa</taxon>
        <taxon>Cnidaria</taxon>
        <taxon>Anthozoa</taxon>
        <taxon>Hexacorallia</taxon>
        <taxon>Scleractinia</taxon>
        <taxon>Fungiina</taxon>
        <taxon>Poritidae</taxon>
        <taxon>Porites</taxon>
    </lineage>
</organism>
<keyword evidence="1" id="KW-1133">Transmembrane helix</keyword>
<comment type="caution">
    <text evidence="2">The sequence shown here is derived from an EMBL/GenBank/DDBJ whole genome shotgun (WGS) entry which is preliminary data.</text>
</comment>
<feature type="transmembrane region" description="Helical" evidence="1">
    <location>
        <begin position="24"/>
        <end position="47"/>
    </location>
</feature>
<feature type="transmembrane region" description="Helical" evidence="1">
    <location>
        <begin position="83"/>
        <end position="102"/>
    </location>
</feature>
<name>A0ABN8SBC0_9CNID</name>
<evidence type="ECO:0000313" key="3">
    <source>
        <dbReference type="Proteomes" id="UP001159427"/>
    </source>
</evidence>
<sequence length="237" mass="27290">MSEASAVNGTSNTMCIPAIDQRSYLWGCFGLAVSNGSILFHCFWFYLTSAITGSLYSPQQLAIIVVLSCLKRRNKLKLEYFHVFLKISNVFVFGVMFYPFFACLTTEYKLVGSTLGFLYAAISCCFYYSTYCYFDGERRNELFIGFLSFLPTILCLLFITLRFAVWLILEARRKWFLPTNGNQESAVETDRMCLVSEPAIKHVMHVFNPGLNRDSADAKWYIKLLHYIYKPREGLLN</sequence>